<evidence type="ECO:0000313" key="1">
    <source>
        <dbReference type="EMBL" id="TDR15631.1"/>
    </source>
</evidence>
<evidence type="ECO:0000313" key="2">
    <source>
        <dbReference type="Proteomes" id="UP000295729"/>
    </source>
</evidence>
<reference evidence="1 2" key="1">
    <citation type="submission" date="2019-03" db="EMBL/GenBank/DDBJ databases">
        <title>Genomic Encyclopedia of Type Strains, Phase IV (KMG-IV): sequencing the most valuable type-strain genomes for metagenomic binning, comparative biology and taxonomic classification.</title>
        <authorList>
            <person name="Goeker M."/>
        </authorList>
    </citation>
    <scope>NUCLEOTIDE SEQUENCE [LARGE SCALE GENOMIC DNA]</scope>
    <source>
        <strain evidence="1 2">DSM 5604</strain>
    </source>
</reference>
<dbReference type="AlphaFoldDB" id="A0A4V3DGU1"/>
<dbReference type="RefSeq" id="WP_133560231.1">
    <property type="nucleotide sequence ID" value="NZ_SNZA01000001.1"/>
</dbReference>
<name>A0A4V3DGU1_9GAMM</name>
<organism evidence="1 2">
    <name type="scientific">Marinomonas communis</name>
    <dbReference type="NCBI Taxonomy" id="28254"/>
    <lineage>
        <taxon>Bacteria</taxon>
        <taxon>Pseudomonadati</taxon>
        <taxon>Pseudomonadota</taxon>
        <taxon>Gammaproteobacteria</taxon>
        <taxon>Oceanospirillales</taxon>
        <taxon>Oceanospirillaceae</taxon>
        <taxon>Marinomonas</taxon>
    </lineage>
</organism>
<comment type="caution">
    <text evidence="1">The sequence shown here is derived from an EMBL/GenBank/DDBJ whole genome shotgun (WGS) entry which is preliminary data.</text>
</comment>
<dbReference type="OrthoDB" id="7557921at2"/>
<dbReference type="EMBL" id="SNZA01000001">
    <property type="protein sequence ID" value="TDR15631.1"/>
    <property type="molecule type" value="Genomic_DNA"/>
</dbReference>
<dbReference type="Proteomes" id="UP000295729">
    <property type="component" value="Unassembled WGS sequence"/>
</dbReference>
<keyword evidence="2" id="KW-1185">Reference proteome</keyword>
<sequence>MEILDSKFKGSHDLCFLIHDIMVQLLHSAESQKAFSQTFDLKEVEAKSLESTEQHVIEWLEENKMYQESSLVIRSTVLPALLSDMMHCIYEALQASKKGKLTVSYMLIRKPLQESLFVLESMVLDRKQFIEDFTNDQKKLSPNSTGGLGGHISRIKQVLNKLDFPGLESFDASYIAKLRYDKSIEDSFDGVCNKAMHLFTSRKTLKTESRNINFIFAHGEQYLSLWAFLYSRLPYLLYYIYQLVEHVCAELAPTHPSYLDHMNRWIAANTLATYPSVEERYKHESLDNLFVSLASWLKSDCIANGFSELDAINFQELVETGLYTPR</sequence>
<accession>A0A4V3DGU1</accession>
<protein>
    <submittedName>
        <fullName evidence="1">Uncharacterized protein</fullName>
    </submittedName>
</protein>
<proteinExistence type="predicted"/>
<gene>
    <name evidence="1" type="ORF">C8D85_1005</name>
</gene>